<organism evidence="1 2">
    <name type="scientific">Pseudomonas phage Njord</name>
    <dbReference type="NCBI Taxonomy" id="2163985"/>
    <lineage>
        <taxon>Viruses</taxon>
        <taxon>Duplodnaviria</taxon>
        <taxon>Heunggongvirae</taxon>
        <taxon>Uroviricota</taxon>
        <taxon>Caudoviricetes</taxon>
        <taxon>Autographivirales</taxon>
        <taxon>Autosignataviridae</taxon>
        <taxon>Colwellvirinae</taxon>
        <taxon>Njordvirus</taxon>
        <taxon>Njordvirus njord</taxon>
        <taxon>Uliginvirus njord</taxon>
    </lineage>
</organism>
<keyword evidence="2" id="KW-1185">Reference proteome</keyword>
<evidence type="ECO:0000313" key="2">
    <source>
        <dbReference type="Proteomes" id="UP000247221"/>
    </source>
</evidence>
<protein>
    <submittedName>
        <fullName evidence="1">Exonuclease-like protein</fullName>
    </submittedName>
</protein>
<dbReference type="Gene3D" id="1.10.150.20">
    <property type="entry name" value="5' to 3' exonuclease, C-terminal subdomain"/>
    <property type="match status" value="1"/>
</dbReference>
<dbReference type="EMBL" id="MH113812">
    <property type="protein sequence ID" value="AWD90605.1"/>
    <property type="molecule type" value="Genomic_DNA"/>
</dbReference>
<evidence type="ECO:0000313" key="1">
    <source>
        <dbReference type="EMBL" id="AWD90605.1"/>
    </source>
</evidence>
<reference evidence="1 2" key="1">
    <citation type="submission" date="2018-03" db="EMBL/GenBank/DDBJ databases">
        <title>Phage therapy in agriculture - a green tech approach to combat plant pathogenic bacteria.</title>
        <authorList>
            <person name="Carstens A.B."/>
            <person name="Djurhuus A.M."/>
            <person name="Hansen L.H."/>
        </authorList>
    </citation>
    <scope>NUCLEOTIDE SEQUENCE [LARGE SCALE GENOMIC DNA]</scope>
</reference>
<keyword evidence="1" id="KW-0378">Hydrolase</keyword>
<accession>A0A2S1GMJ4</accession>
<proteinExistence type="predicted"/>
<name>A0A2S1GMJ4_9CAUD</name>
<keyword evidence="1" id="KW-0540">Nuclease</keyword>
<dbReference type="SUPFAM" id="SSF47807">
    <property type="entry name" value="5' to 3' exonuclease, C-terminal subdomain"/>
    <property type="match status" value="1"/>
</dbReference>
<dbReference type="GeneID" id="54991022"/>
<dbReference type="SUPFAM" id="SSF88723">
    <property type="entry name" value="PIN domain-like"/>
    <property type="match status" value="1"/>
</dbReference>
<keyword evidence="1" id="KW-0269">Exonuclease</keyword>
<dbReference type="KEGG" id="vg:54991022"/>
<dbReference type="InterPro" id="IPR029060">
    <property type="entry name" value="PIN-like_dom_sf"/>
</dbReference>
<sequence>MMSDGFNYGGEVAEIDSHFKVWPTDGNMTGAVDADLLPYRIGHIIAAHYSLSYTQAEFAVNEGHYPSLRDTPQYAEAWEMLCKELNSWVTGAGCDAAVLFVTNSASNFRLDIAFTEDYKGQRNPEKPPYFYELKEDLVTRLGAIVSDGEEADDLMSIFVYDKAKELGVHPGTPEHREFCNTVVISTDKDSTITGGLHFDPVKMVKRFIDKFGTLEPKYKIKEVNDYATWPLFNGEPVDPATCTVQGKLWYKGGVVCDQFGRGAKVGLPKTKRMLLGRKESASIDDLKGSGLKFFYAQIIMGDSADNYNGIPGKGCTFAFNLLDGCKTEEELYKAVLGAYKDHYGTGKHLALNYRGTQQELTAYQRMLEQGRLAWMQTYKGEIWRSTSTCPTGVDASWNA</sequence>
<dbReference type="Gene3D" id="3.40.50.1010">
    <property type="entry name" value="5'-nuclease"/>
    <property type="match status" value="1"/>
</dbReference>
<dbReference type="RefSeq" id="YP_009800523.1">
    <property type="nucleotide sequence ID" value="NC_047954.1"/>
</dbReference>
<dbReference type="Proteomes" id="UP000247221">
    <property type="component" value="Segment"/>
</dbReference>
<dbReference type="GO" id="GO:0004527">
    <property type="term" value="F:exonuclease activity"/>
    <property type="evidence" value="ECO:0007669"/>
    <property type="project" value="UniProtKB-KW"/>
</dbReference>
<dbReference type="InterPro" id="IPR036279">
    <property type="entry name" value="5-3_exonuclease_C_sf"/>
</dbReference>